<organism evidence="1 2">
    <name type="scientific">Parasponia andersonii</name>
    <name type="common">Sponia andersonii</name>
    <dbReference type="NCBI Taxonomy" id="3476"/>
    <lineage>
        <taxon>Eukaryota</taxon>
        <taxon>Viridiplantae</taxon>
        <taxon>Streptophyta</taxon>
        <taxon>Embryophyta</taxon>
        <taxon>Tracheophyta</taxon>
        <taxon>Spermatophyta</taxon>
        <taxon>Magnoliopsida</taxon>
        <taxon>eudicotyledons</taxon>
        <taxon>Gunneridae</taxon>
        <taxon>Pentapetalae</taxon>
        <taxon>rosids</taxon>
        <taxon>fabids</taxon>
        <taxon>Rosales</taxon>
        <taxon>Cannabaceae</taxon>
        <taxon>Parasponia</taxon>
    </lineage>
</organism>
<protein>
    <submittedName>
        <fullName evidence="1">Uncharacterized protein</fullName>
    </submittedName>
</protein>
<gene>
    <name evidence="1" type="ORF">PanWU01x14_222310</name>
</gene>
<name>A0A2P5BPG2_PARAD</name>
<sequence length="100" mass="11588">HTHTHTETYIHIEYWQTYIEDGGLGPSCDSSGAVRAVKPGAIVSVAREEQSGGVWKHADEWDFHPSSYRHLFRSHHHFPHRYRFSHLYGIISNTNYILIS</sequence>
<dbReference type="EMBL" id="JXTB01000243">
    <property type="protein sequence ID" value="PON50698.1"/>
    <property type="molecule type" value="Genomic_DNA"/>
</dbReference>
<reference evidence="2" key="1">
    <citation type="submission" date="2016-06" db="EMBL/GenBank/DDBJ databases">
        <title>Parallel loss of symbiosis genes in relatives of nitrogen-fixing non-legume Parasponia.</title>
        <authorList>
            <person name="Van Velzen R."/>
            <person name="Holmer R."/>
            <person name="Bu F."/>
            <person name="Rutten L."/>
            <person name="Van Zeijl A."/>
            <person name="Liu W."/>
            <person name="Santuari L."/>
            <person name="Cao Q."/>
            <person name="Sharma T."/>
            <person name="Shen D."/>
            <person name="Roswanjaya Y."/>
            <person name="Wardhani T."/>
            <person name="Kalhor M.S."/>
            <person name="Jansen J."/>
            <person name="Van den Hoogen J."/>
            <person name="Gungor B."/>
            <person name="Hartog M."/>
            <person name="Hontelez J."/>
            <person name="Verver J."/>
            <person name="Yang W.-C."/>
            <person name="Schijlen E."/>
            <person name="Repin R."/>
            <person name="Schilthuizen M."/>
            <person name="Schranz E."/>
            <person name="Heidstra R."/>
            <person name="Miyata K."/>
            <person name="Fedorova E."/>
            <person name="Kohlen W."/>
            <person name="Bisseling T."/>
            <person name="Smit S."/>
            <person name="Geurts R."/>
        </authorList>
    </citation>
    <scope>NUCLEOTIDE SEQUENCE [LARGE SCALE GENOMIC DNA]</scope>
    <source>
        <strain evidence="2">cv. WU1-14</strain>
    </source>
</reference>
<accession>A0A2P5BPG2</accession>
<keyword evidence="2" id="KW-1185">Reference proteome</keyword>
<dbReference type="AlphaFoldDB" id="A0A2P5BPG2"/>
<comment type="caution">
    <text evidence="1">The sequence shown here is derived from an EMBL/GenBank/DDBJ whole genome shotgun (WGS) entry which is preliminary data.</text>
</comment>
<feature type="non-terminal residue" evidence="1">
    <location>
        <position position="1"/>
    </location>
</feature>
<dbReference type="Proteomes" id="UP000237105">
    <property type="component" value="Unassembled WGS sequence"/>
</dbReference>
<proteinExistence type="predicted"/>
<evidence type="ECO:0000313" key="2">
    <source>
        <dbReference type="Proteomes" id="UP000237105"/>
    </source>
</evidence>
<evidence type="ECO:0000313" key="1">
    <source>
        <dbReference type="EMBL" id="PON50698.1"/>
    </source>
</evidence>